<gene>
    <name evidence="3" type="ORF">TraAM80_03255</name>
</gene>
<feature type="region of interest" description="Disordered" evidence="2">
    <location>
        <begin position="577"/>
        <end position="598"/>
    </location>
</feature>
<feature type="coiled-coil region" evidence="1">
    <location>
        <begin position="604"/>
        <end position="638"/>
    </location>
</feature>
<evidence type="ECO:0000313" key="4">
    <source>
        <dbReference type="Proteomes" id="UP000283634"/>
    </source>
</evidence>
<feature type="region of interest" description="Disordered" evidence="2">
    <location>
        <begin position="1"/>
        <end position="21"/>
    </location>
</feature>
<name>A0A3R7NTV0_TRYRA</name>
<accession>A0A3R7NTV0</accession>
<dbReference type="AlphaFoldDB" id="A0A3R7NTV0"/>
<feature type="compositionally biased region" description="Acidic residues" evidence="2">
    <location>
        <begin position="413"/>
        <end position="423"/>
    </location>
</feature>
<dbReference type="EMBL" id="MKGL01000083">
    <property type="protein sequence ID" value="RNF07572.1"/>
    <property type="molecule type" value="Genomic_DNA"/>
</dbReference>
<dbReference type="GeneID" id="40327188"/>
<evidence type="ECO:0000256" key="1">
    <source>
        <dbReference type="SAM" id="Coils"/>
    </source>
</evidence>
<organism evidence="3 4">
    <name type="scientific">Trypanosoma rangeli</name>
    <dbReference type="NCBI Taxonomy" id="5698"/>
    <lineage>
        <taxon>Eukaryota</taxon>
        <taxon>Discoba</taxon>
        <taxon>Euglenozoa</taxon>
        <taxon>Kinetoplastea</taxon>
        <taxon>Metakinetoplastina</taxon>
        <taxon>Trypanosomatida</taxon>
        <taxon>Trypanosomatidae</taxon>
        <taxon>Trypanosoma</taxon>
        <taxon>Herpetosoma</taxon>
    </lineage>
</organism>
<feature type="region of interest" description="Disordered" evidence="2">
    <location>
        <begin position="48"/>
        <end position="67"/>
    </location>
</feature>
<feature type="compositionally biased region" description="Basic and acidic residues" evidence="2">
    <location>
        <begin position="730"/>
        <end position="739"/>
    </location>
</feature>
<proteinExistence type="predicted"/>
<feature type="compositionally biased region" description="Polar residues" evidence="2">
    <location>
        <begin position="344"/>
        <end position="357"/>
    </location>
</feature>
<sequence>MPRHVEAPAPENGATVEQGPNGDAVTVIDVDVEDAREERVRGVATDVVGRSSATATEEVRRRDPHTMDLRAEQQEPRVRKERLVRRMQPSHERTLPRLISSPPWGIGYETRRSNSCSRSRNWSPPMVAHTVRQPTPSVSPLKPALETPEQQLEIYRSLQQRKFATLHEELHYLRMSYVHAQKTLRLRGEEVTRLHREVEDKSKDIERLKALLALMRKKRPQANEAGVEEEGSGCSGTAHLAPSLVLFAATAADDNNGERSATANLLMELRQNIAARDTVINNLRMELNSLRQAKRAADKQVHAVSEEVAAAHARCERLAADVSLKDRAIEDFQKRCAFTQTASRNGSTTAVNNNDNSGGTGVPEAVAVGQRIGKRRLQHRVVDNVIRDIQQQLHRIEVTGLYLPRTTSTEMRQEEEEEEEEGLRDESMRLRQRLDRGDEARDESEQLCRRRLGADLCTAEAELSKARAAVEAYKREVTRMQKQVVTAGFMEAQLQAARNENDALQQRVCELREENLAQFSREQELLSELRSTKEAHDRCEDEVSLLQRRMRASKENEDGLREEVGVLEGKLRAVERRDSTHAHRSDGTEAVLTDAPPPHELSSYATLMVSNARLQERLTSLEAELQQAREQSPSANAAADAAVSDKGSGIVKQRVARLVTGVAELKARLEESGAFLQQEQSQLATSRLSWERLRAEFSGVRDAYKTLSHCLDTFTQEQAEVGPSEAIAAEDTRGDEQAQHESPVSSAVRSRLRDVQRHALMAADAPEIIAALRVEVFRLCECLKEREEALGRTRRELVATSLELDNVRRQVSTFGGTGKGVGERKVSSLRAARVELEHWRQQATERELACEALRRQCQEQQQLIASLHDSLQLHSTPPSMTSDPVFRGGADWSDDHIIEEALRGETARLDEEMNVLRREVSTVKKERDHWKAVATGTP</sequence>
<feature type="compositionally biased region" description="Basic and acidic residues" evidence="2">
    <location>
        <begin position="57"/>
        <end position="67"/>
    </location>
</feature>
<protein>
    <submittedName>
        <fullName evidence="3">Uncharacterized protein</fullName>
    </submittedName>
</protein>
<keyword evidence="1" id="KW-0175">Coiled coil</keyword>
<keyword evidence="4" id="KW-1185">Reference proteome</keyword>
<evidence type="ECO:0000313" key="3">
    <source>
        <dbReference type="EMBL" id="RNF07572.1"/>
    </source>
</evidence>
<feature type="compositionally biased region" description="Basic and acidic residues" evidence="2">
    <location>
        <begin position="424"/>
        <end position="443"/>
    </location>
</feature>
<feature type="compositionally biased region" description="Basic and acidic residues" evidence="2">
    <location>
        <begin position="577"/>
        <end position="587"/>
    </location>
</feature>
<reference evidence="3 4" key="1">
    <citation type="journal article" date="2018" name="BMC Genomics">
        <title>Genomic comparison of Trypanosoma conorhini and Trypanosoma rangeli to Trypanosoma cruzi strains of high and low virulence.</title>
        <authorList>
            <person name="Bradwell K.R."/>
            <person name="Koparde V.N."/>
            <person name="Matveyev A.V."/>
            <person name="Serrano M.G."/>
            <person name="Alves J.M."/>
            <person name="Parikh H."/>
            <person name="Huang B."/>
            <person name="Lee V."/>
            <person name="Espinosa-Alvarez O."/>
            <person name="Ortiz P.A."/>
            <person name="Costa-Martins A.G."/>
            <person name="Teixeira M.M."/>
            <person name="Buck G.A."/>
        </authorList>
    </citation>
    <scope>NUCLEOTIDE SEQUENCE [LARGE SCALE GENOMIC DNA]</scope>
    <source>
        <strain evidence="3 4">AM80</strain>
    </source>
</reference>
<feature type="region of interest" description="Disordered" evidence="2">
    <location>
        <begin position="406"/>
        <end position="443"/>
    </location>
</feature>
<dbReference type="RefSeq" id="XP_029239904.1">
    <property type="nucleotide sequence ID" value="XM_029380232.1"/>
</dbReference>
<feature type="coiled-coil region" evidence="1">
    <location>
        <begin position="463"/>
        <end position="563"/>
    </location>
</feature>
<feature type="coiled-coil region" evidence="1">
    <location>
        <begin position="280"/>
        <end position="307"/>
    </location>
</feature>
<feature type="coiled-coil region" evidence="1">
    <location>
        <begin position="899"/>
        <end position="926"/>
    </location>
</feature>
<dbReference type="Proteomes" id="UP000283634">
    <property type="component" value="Unassembled WGS sequence"/>
</dbReference>
<evidence type="ECO:0000256" key="2">
    <source>
        <dbReference type="SAM" id="MobiDB-lite"/>
    </source>
</evidence>
<dbReference type="OMA" id="CECLKER"/>
<feature type="coiled-coil region" evidence="1">
    <location>
        <begin position="191"/>
        <end position="218"/>
    </location>
</feature>
<dbReference type="OrthoDB" id="273818at2759"/>
<feature type="region of interest" description="Disordered" evidence="2">
    <location>
        <begin position="344"/>
        <end position="363"/>
    </location>
</feature>
<comment type="caution">
    <text evidence="3">The sequence shown here is derived from an EMBL/GenBank/DDBJ whole genome shotgun (WGS) entry which is preliminary data.</text>
</comment>
<feature type="region of interest" description="Disordered" evidence="2">
    <location>
        <begin position="728"/>
        <end position="748"/>
    </location>
</feature>
<feature type="region of interest" description="Disordered" evidence="2">
    <location>
        <begin position="88"/>
        <end position="126"/>
    </location>
</feature>